<protein>
    <submittedName>
        <fullName evidence="3">Uncharacterized protein</fullName>
    </submittedName>
</protein>
<organism evidence="3 4">
    <name type="scientific">Nocardioides ginsengisoli</name>
    <dbReference type="NCBI Taxonomy" id="363868"/>
    <lineage>
        <taxon>Bacteria</taxon>
        <taxon>Bacillati</taxon>
        <taxon>Actinomycetota</taxon>
        <taxon>Actinomycetes</taxon>
        <taxon>Propionibacteriales</taxon>
        <taxon>Nocardioidaceae</taxon>
        <taxon>Nocardioides</taxon>
    </lineage>
</organism>
<keyword evidence="2" id="KW-1133">Transmembrane helix</keyword>
<keyword evidence="4" id="KW-1185">Reference proteome</keyword>
<comment type="caution">
    <text evidence="3">The sequence shown here is derived from an EMBL/GenBank/DDBJ whole genome shotgun (WGS) entry which is preliminary data.</text>
</comment>
<feature type="region of interest" description="Disordered" evidence="1">
    <location>
        <begin position="104"/>
        <end position="164"/>
    </location>
</feature>
<keyword evidence="2" id="KW-0812">Transmembrane</keyword>
<feature type="transmembrane region" description="Helical" evidence="2">
    <location>
        <begin position="83"/>
        <end position="103"/>
    </location>
</feature>
<evidence type="ECO:0000256" key="2">
    <source>
        <dbReference type="SAM" id="Phobius"/>
    </source>
</evidence>
<gene>
    <name evidence="3" type="ORF">ACFQ3F_25755</name>
</gene>
<evidence type="ECO:0000256" key="1">
    <source>
        <dbReference type="SAM" id="MobiDB-lite"/>
    </source>
</evidence>
<dbReference type="RefSeq" id="WP_367920321.1">
    <property type="nucleotide sequence ID" value="NZ_BAABAC010000028.1"/>
</dbReference>
<sequence length="269" mass="27319">MNDTTEPDLPLTPAQEAAVRRALAEAGGPEPMPGEVVDRLDAVIADLAGERATALPGGVPEGHPEAPAVVVLDRAARRRRTRVRVLFGAAAAVALVAVGVGTLGNRSSNDAAAGDASTAAEAPADRSDSPEAAPEGSALKSATDDSTTSNNRVPDSVAGGYAAELRRVDTDQPLRRVRPDHLRADLVALQAAVLPDPATADYSGLTLTAPADFMCAAAAFGPGHLVGVEYDGTPAVVAFRKPMGTTQEAEVLSCGTGDVQRSTTLAATG</sequence>
<reference evidence="4" key="1">
    <citation type="journal article" date="2019" name="Int. J. Syst. Evol. Microbiol.">
        <title>The Global Catalogue of Microorganisms (GCM) 10K type strain sequencing project: providing services to taxonomists for standard genome sequencing and annotation.</title>
        <authorList>
            <consortium name="The Broad Institute Genomics Platform"/>
            <consortium name="The Broad Institute Genome Sequencing Center for Infectious Disease"/>
            <person name="Wu L."/>
            <person name="Ma J."/>
        </authorList>
    </citation>
    <scope>NUCLEOTIDE SEQUENCE [LARGE SCALE GENOMIC DNA]</scope>
    <source>
        <strain evidence="4">CCUG 52478</strain>
    </source>
</reference>
<dbReference type="EMBL" id="JBHTLX010000034">
    <property type="protein sequence ID" value="MFD1251219.1"/>
    <property type="molecule type" value="Genomic_DNA"/>
</dbReference>
<feature type="compositionally biased region" description="Polar residues" evidence="1">
    <location>
        <begin position="144"/>
        <end position="153"/>
    </location>
</feature>
<name>A0ABW3WA08_9ACTN</name>
<evidence type="ECO:0000313" key="3">
    <source>
        <dbReference type="EMBL" id="MFD1251219.1"/>
    </source>
</evidence>
<feature type="compositionally biased region" description="Low complexity" evidence="1">
    <location>
        <begin position="104"/>
        <end position="122"/>
    </location>
</feature>
<keyword evidence="2" id="KW-0472">Membrane</keyword>
<dbReference type="Proteomes" id="UP001597229">
    <property type="component" value="Unassembled WGS sequence"/>
</dbReference>
<accession>A0ABW3WA08</accession>
<proteinExistence type="predicted"/>
<evidence type="ECO:0000313" key="4">
    <source>
        <dbReference type="Proteomes" id="UP001597229"/>
    </source>
</evidence>